<gene>
    <name evidence="1" type="ORF">QJ048_06565</name>
</gene>
<comment type="caution">
    <text evidence="1">The sequence shown here is derived from an EMBL/GenBank/DDBJ whole genome shotgun (WGS) entry which is preliminary data.</text>
</comment>
<organism evidence="1 2">
    <name type="scientific">Pinibacter soli</name>
    <dbReference type="NCBI Taxonomy" id="3044211"/>
    <lineage>
        <taxon>Bacteria</taxon>
        <taxon>Pseudomonadati</taxon>
        <taxon>Bacteroidota</taxon>
        <taxon>Chitinophagia</taxon>
        <taxon>Chitinophagales</taxon>
        <taxon>Chitinophagaceae</taxon>
        <taxon>Pinibacter</taxon>
    </lineage>
</organism>
<dbReference type="EMBL" id="JASBRG010000003">
    <property type="protein sequence ID" value="MDI3319427.1"/>
    <property type="molecule type" value="Genomic_DNA"/>
</dbReference>
<dbReference type="Proteomes" id="UP001226434">
    <property type="component" value="Unassembled WGS sequence"/>
</dbReference>
<sequence length="66" mass="7469">MANNFSSCWLTITQLWVYFVGFPNAQKAYIVFYKTNIDNGTITNVYAGNGATRFRIAGMDVELGRH</sequence>
<keyword evidence="2" id="KW-1185">Reference proteome</keyword>
<reference evidence="1 2" key="1">
    <citation type="submission" date="2023-05" db="EMBL/GenBank/DDBJ databases">
        <title>Genome sequence of Pinibacter sp. MAH-24.</title>
        <authorList>
            <person name="Huq M.A."/>
        </authorList>
    </citation>
    <scope>NUCLEOTIDE SEQUENCE [LARGE SCALE GENOMIC DNA]</scope>
    <source>
        <strain evidence="1 2">MAH-24</strain>
    </source>
</reference>
<proteinExistence type="predicted"/>
<accession>A0ABT6RC06</accession>
<evidence type="ECO:0000313" key="2">
    <source>
        <dbReference type="Proteomes" id="UP001226434"/>
    </source>
</evidence>
<dbReference type="RefSeq" id="WP_282333541.1">
    <property type="nucleotide sequence ID" value="NZ_JASBRG010000003.1"/>
</dbReference>
<evidence type="ECO:0000313" key="1">
    <source>
        <dbReference type="EMBL" id="MDI3319427.1"/>
    </source>
</evidence>
<name>A0ABT6RC06_9BACT</name>
<protein>
    <submittedName>
        <fullName evidence="1">Uncharacterized protein</fullName>
    </submittedName>
</protein>